<evidence type="ECO:0000256" key="1">
    <source>
        <dbReference type="SAM" id="MobiDB-lite"/>
    </source>
</evidence>
<dbReference type="Proteomes" id="UP000242715">
    <property type="component" value="Unassembled WGS sequence"/>
</dbReference>
<feature type="region of interest" description="Disordered" evidence="1">
    <location>
        <begin position="150"/>
        <end position="197"/>
    </location>
</feature>
<organism evidence="2 3">
    <name type="scientific">Trifolium subterraneum</name>
    <name type="common">Subterranean clover</name>
    <dbReference type="NCBI Taxonomy" id="3900"/>
    <lineage>
        <taxon>Eukaryota</taxon>
        <taxon>Viridiplantae</taxon>
        <taxon>Streptophyta</taxon>
        <taxon>Embryophyta</taxon>
        <taxon>Tracheophyta</taxon>
        <taxon>Spermatophyta</taxon>
        <taxon>Magnoliopsida</taxon>
        <taxon>eudicotyledons</taxon>
        <taxon>Gunneridae</taxon>
        <taxon>Pentapetalae</taxon>
        <taxon>rosids</taxon>
        <taxon>fabids</taxon>
        <taxon>Fabales</taxon>
        <taxon>Fabaceae</taxon>
        <taxon>Papilionoideae</taxon>
        <taxon>50 kb inversion clade</taxon>
        <taxon>NPAAA clade</taxon>
        <taxon>Hologalegina</taxon>
        <taxon>IRL clade</taxon>
        <taxon>Trifolieae</taxon>
        <taxon>Trifolium</taxon>
    </lineage>
</organism>
<evidence type="ECO:0000313" key="2">
    <source>
        <dbReference type="EMBL" id="GAU30734.1"/>
    </source>
</evidence>
<keyword evidence="3" id="KW-1185">Reference proteome</keyword>
<protein>
    <submittedName>
        <fullName evidence="2">Uncharacterized protein</fullName>
    </submittedName>
</protein>
<evidence type="ECO:0000313" key="3">
    <source>
        <dbReference type="Proteomes" id="UP000242715"/>
    </source>
</evidence>
<sequence length="197" mass="22348">MKNMNSTDNSAKARAKRKHVVEHKHLNIRANKRHNTRSTNNTTTSCLHRTTSETPLTDITNKIQTNELHSIHTQPSSSQVNSKGKQKITHLQTRTTINLLNKFSAAAHNIIEPTFSNSHPYYIDTSIDEDDADTDYFNQDHVQSEHQNDDLYQDADQSNGESNSDDLDDDLEQQEDQTDDESDIEVVPENQAAFQGT</sequence>
<feature type="compositionally biased region" description="Acidic residues" evidence="1">
    <location>
        <begin position="163"/>
        <end position="186"/>
    </location>
</feature>
<gene>
    <name evidence="2" type="ORF">TSUD_145310</name>
</gene>
<dbReference type="EMBL" id="DF973434">
    <property type="protein sequence ID" value="GAU30734.1"/>
    <property type="molecule type" value="Genomic_DNA"/>
</dbReference>
<name>A0A2Z6MDI0_TRISU</name>
<dbReference type="AlphaFoldDB" id="A0A2Z6MDI0"/>
<accession>A0A2Z6MDI0</accession>
<reference evidence="3" key="1">
    <citation type="journal article" date="2017" name="Front. Plant Sci.">
        <title>Climate Clever Clovers: New Paradigm to Reduce the Environmental Footprint of Ruminants by Breeding Low Methanogenic Forages Utilizing Haplotype Variation.</title>
        <authorList>
            <person name="Kaur P."/>
            <person name="Appels R."/>
            <person name="Bayer P.E."/>
            <person name="Keeble-Gagnere G."/>
            <person name="Wang J."/>
            <person name="Hirakawa H."/>
            <person name="Shirasawa K."/>
            <person name="Vercoe P."/>
            <person name="Stefanova K."/>
            <person name="Durmic Z."/>
            <person name="Nichols P."/>
            <person name="Revell C."/>
            <person name="Isobe S.N."/>
            <person name="Edwards D."/>
            <person name="Erskine W."/>
        </authorList>
    </citation>
    <scope>NUCLEOTIDE SEQUENCE [LARGE SCALE GENOMIC DNA]</scope>
    <source>
        <strain evidence="3">cv. Daliak</strain>
    </source>
</reference>
<proteinExistence type="predicted"/>